<accession>A0A9N8D6U0</accession>
<evidence type="ECO:0000313" key="2">
    <source>
        <dbReference type="EMBL" id="CAB5715022.1"/>
    </source>
</evidence>
<comment type="caution">
    <text evidence="2">The sequence shown here is derived from an EMBL/GenBank/DDBJ whole genome shotgun (WGS) entry which is preliminary data.</text>
</comment>
<dbReference type="EMBL" id="CAHPSF010000015">
    <property type="protein sequence ID" value="CAB5715022.1"/>
    <property type="molecule type" value="Genomic_DNA"/>
</dbReference>
<dbReference type="GO" id="GO:0003677">
    <property type="term" value="F:DNA binding"/>
    <property type="evidence" value="ECO:0007669"/>
    <property type="project" value="InterPro"/>
</dbReference>
<feature type="region of interest" description="Disordered" evidence="1">
    <location>
        <begin position="223"/>
        <end position="258"/>
    </location>
</feature>
<dbReference type="GO" id="GO:0004519">
    <property type="term" value="F:endonuclease activity"/>
    <property type="evidence" value="ECO:0007669"/>
    <property type="project" value="InterPro"/>
</dbReference>
<dbReference type="Proteomes" id="UP000834611">
    <property type="component" value="Unassembled WGS sequence"/>
</dbReference>
<reference evidence="2" key="1">
    <citation type="submission" date="2020-05" db="EMBL/GenBank/DDBJ databases">
        <authorList>
            <person name="Delgado-Blas J."/>
        </authorList>
    </citation>
    <scope>NUCLEOTIDE SEQUENCE</scope>
    <source>
        <strain evidence="2">BB1453</strain>
    </source>
</reference>
<sequence>MEYLTPAQQHWQKTMAERRGDLDGELSRADMTAYENILHRLRADQAQLSNIRGNDRKADYKREALPNYRSWIDGVLESQSGVADEVFTRTLIWHIDAGLYAEALKMAEYAIQFNLPLPDSYNRNLATALVDEICDWSLAVKASGKEDELVASLDELFELERITSQADMPDGARAKLYKVIGLTLKTDEKQQEKSLEYLQKAILADKEIGVKKDIEQLLRAVNKKAEAEKEPASSDDGGEIEPPKAKKTQKKSTTTKKK</sequence>
<organism evidence="2 3">
    <name type="scientific">Providencia rettgeri</name>
    <dbReference type="NCBI Taxonomy" id="587"/>
    <lineage>
        <taxon>Bacteria</taxon>
        <taxon>Pseudomonadati</taxon>
        <taxon>Pseudomonadota</taxon>
        <taxon>Gammaproteobacteria</taxon>
        <taxon>Enterobacterales</taxon>
        <taxon>Morganellaceae</taxon>
        <taxon>Providencia</taxon>
    </lineage>
</organism>
<protein>
    <submittedName>
        <fullName evidence="2">Phage small terminase subunit</fullName>
    </submittedName>
</protein>
<dbReference type="InterPro" id="IPR010270">
    <property type="entry name" value="Phage_P2_GpM"/>
</dbReference>
<evidence type="ECO:0000256" key="1">
    <source>
        <dbReference type="SAM" id="MobiDB-lite"/>
    </source>
</evidence>
<evidence type="ECO:0000313" key="3">
    <source>
        <dbReference type="Proteomes" id="UP000834611"/>
    </source>
</evidence>
<dbReference type="RefSeq" id="WP_239407472.1">
    <property type="nucleotide sequence ID" value="NZ_CAHPRV010000044.1"/>
</dbReference>
<feature type="compositionally biased region" description="Basic residues" evidence="1">
    <location>
        <begin position="245"/>
        <end position="258"/>
    </location>
</feature>
<gene>
    <name evidence="2" type="ORF">GHA_04028</name>
</gene>
<dbReference type="Pfam" id="PF05944">
    <property type="entry name" value="Phage_term_smal"/>
    <property type="match status" value="1"/>
</dbReference>
<proteinExistence type="predicted"/>
<name>A0A9N8D6U0_PRORE</name>
<feature type="compositionally biased region" description="Basic and acidic residues" evidence="1">
    <location>
        <begin position="223"/>
        <end position="232"/>
    </location>
</feature>
<dbReference type="AlphaFoldDB" id="A0A9N8D6U0"/>